<evidence type="ECO:0000313" key="7">
    <source>
        <dbReference type="Proteomes" id="UP000005222"/>
    </source>
</evidence>
<dbReference type="GO" id="GO:0010506">
    <property type="term" value="P:regulation of autophagy"/>
    <property type="evidence" value="ECO:0007669"/>
    <property type="project" value="InterPro"/>
</dbReference>
<dbReference type="PROSITE" id="PS00108">
    <property type="entry name" value="PROTEIN_KINASE_ST"/>
    <property type="match status" value="1"/>
</dbReference>
<dbReference type="InterPro" id="IPR008271">
    <property type="entry name" value="Ser/Thr_kinase_AS"/>
</dbReference>
<dbReference type="SUPFAM" id="SSF56112">
    <property type="entry name" value="Protein kinase-like (PK-like)"/>
    <property type="match status" value="1"/>
</dbReference>
<evidence type="ECO:0000256" key="2">
    <source>
        <dbReference type="ARBA" id="ARBA00022840"/>
    </source>
</evidence>
<dbReference type="GO" id="GO:0004674">
    <property type="term" value="F:protein serine/threonine kinase activity"/>
    <property type="evidence" value="ECO:0007669"/>
    <property type="project" value="InterPro"/>
</dbReference>
<feature type="compositionally biased region" description="Low complexity" evidence="4">
    <location>
        <begin position="494"/>
        <end position="505"/>
    </location>
</feature>
<dbReference type="AlphaFoldDB" id="G8YKU8"/>
<feature type="compositionally biased region" description="Low complexity" evidence="4">
    <location>
        <begin position="685"/>
        <end position="726"/>
    </location>
</feature>
<dbReference type="HOGENOM" id="CLU_015561_0_0_1"/>
<reference evidence="6 7" key="1">
    <citation type="journal article" date="2012" name="G3 (Bethesda)">
        <title>Pichia sorbitophila, an interspecies yeast hybrid reveals early steps of genome resolution following polyploidization.</title>
        <authorList>
            <person name="Leh Louis V."/>
            <person name="Despons L."/>
            <person name="Friedrich A."/>
            <person name="Martin T."/>
            <person name="Durrens P."/>
            <person name="Casaregola S."/>
            <person name="Neuveglise C."/>
            <person name="Fairhead C."/>
            <person name="Marck C."/>
            <person name="Cruz J.A."/>
            <person name="Straub M.L."/>
            <person name="Kugler V."/>
            <person name="Sacerdot C."/>
            <person name="Uzunov Z."/>
            <person name="Thierry A."/>
            <person name="Weiss S."/>
            <person name="Bleykasten C."/>
            <person name="De Montigny J."/>
            <person name="Jacques N."/>
            <person name="Jung P."/>
            <person name="Lemaire M."/>
            <person name="Mallet S."/>
            <person name="Morel G."/>
            <person name="Richard G.F."/>
            <person name="Sarkar A."/>
            <person name="Savel G."/>
            <person name="Schacherer J."/>
            <person name="Seret M.L."/>
            <person name="Talla E."/>
            <person name="Samson G."/>
            <person name="Jubin C."/>
            <person name="Poulain J."/>
            <person name="Vacherie B."/>
            <person name="Barbe V."/>
            <person name="Pelletier E."/>
            <person name="Sherman D.J."/>
            <person name="Westhof E."/>
            <person name="Weissenbach J."/>
            <person name="Baret P.V."/>
            <person name="Wincker P."/>
            <person name="Gaillardin C."/>
            <person name="Dujon B."/>
            <person name="Souciet J.L."/>
        </authorList>
    </citation>
    <scope>NUCLEOTIDE SEQUENCE [LARGE SCALE GENOMIC DNA]</scope>
    <source>
        <strain evidence="7">ATCC MYA-4447 / BCRC 22081 / CBS 7064 / NBRC 10061 / NRRL Y-12695</strain>
    </source>
</reference>
<proteinExistence type="predicted"/>
<dbReference type="CDD" id="cd14008">
    <property type="entry name" value="STKc_LKB1_CaMKK"/>
    <property type="match status" value="1"/>
</dbReference>
<feature type="compositionally biased region" description="Low complexity" evidence="4">
    <location>
        <begin position="654"/>
        <end position="667"/>
    </location>
</feature>
<keyword evidence="2 3" id="KW-0067">ATP-binding</keyword>
<dbReference type="PROSITE" id="PS50011">
    <property type="entry name" value="PROTEIN_KINASE_DOM"/>
    <property type="match status" value="1"/>
</dbReference>
<dbReference type="InterPro" id="IPR011009">
    <property type="entry name" value="Kinase-like_dom_sf"/>
</dbReference>
<feature type="compositionally biased region" description="Low complexity" evidence="4">
    <location>
        <begin position="551"/>
        <end position="579"/>
    </location>
</feature>
<dbReference type="SMART" id="SM00220">
    <property type="entry name" value="S_TKc"/>
    <property type="match status" value="1"/>
</dbReference>
<dbReference type="InterPro" id="IPR000719">
    <property type="entry name" value="Prot_kinase_dom"/>
</dbReference>
<accession>G8YKU8</accession>
<dbReference type="EMBL" id="FO082054">
    <property type="protein sequence ID" value="CCE88682.1"/>
    <property type="molecule type" value="Genomic_DNA"/>
</dbReference>
<evidence type="ECO:0000313" key="6">
    <source>
        <dbReference type="EMBL" id="CCE88682.1"/>
    </source>
</evidence>
<dbReference type="OMA" id="TIYLRTH"/>
<dbReference type="GO" id="GO:0005524">
    <property type="term" value="F:ATP binding"/>
    <property type="evidence" value="ECO:0007669"/>
    <property type="project" value="UniProtKB-UniRule"/>
</dbReference>
<feature type="compositionally biased region" description="Basic and acidic residues" evidence="4">
    <location>
        <begin position="482"/>
        <end position="492"/>
    </location>
</feature>
<name>G8YKU8_PICSO</name>
<dbReference type="OrthoDB" id="68483at2759"/>
<feature type="region of interest" description="Disordered" evidence="4">
    <location>
        <begin position="482"/>
        <end position="609"/>
    </location>
</feature>
<dbReference type="eggNOG" id="KOG0585">
    <property type="taxonomic scope" value="Eukaryota"/>
</dbReference>
<organism evidence="6 7">
    <name type="scientific">Pichia sorbitophila (strain ATCC MYA-4447 / BCRC 22081 / CBS 7064 / NBRC 10061 / NRRL Y-12695)</name>
    <name type="common">Hybrid yeast</name>
    <dbReference type="NCBI Taxonomy" id="559304"/>
    <lineage>
        <taxon>Eukaryota</taxon>
        <taxon>Fungi</taxon>
        <taxon>Dikarya</taxon>
        <taxon>Ascomycota</taxon>
        <taxon>Saccharomycotina</taxon>
        <taxon>Pichiomycetes</taxon>
        <taxon>Debaryomycetaceae</taxon>
        <taxon>Millerozyma</taxon>
    </lineage>
</organism>
<sequence length="777" mass="85226">MDVSKLTIETDSHSDRKILNKRYKILKKIGQGQFGKVLLALDIDDTDRNGNKPAYVAIKTINRLDKTKLITKDYLSHTTKIKREIQIMKECHHPNVVKLYKVIDDLKYDKILLVLEFCELGEIDWKRYNHYHEKYDKRNGLTLNKLLRDVANGLEYLHEFKKIVHRDLKPSNLLISEDQSIKISDFGVSLILENNIKDDQEMGKHVGTPAFFAPELCQFVNNRLSMIQDNLQSTKKIDSRIDLWSLGVTLYCLMFNDLPFKGFNEFDLFKNIVDKDVVYPVENIAAAQHRDRREIDALIDLVSKLLCKDPNQRISMKDIKNHPFTLYDLSREEQRAFLHSNDRYLAPPQGVASKIKRLFSPRIGAPRPAPVPEASVDAPSQLAVLHDELEHVDDLLDSYLDDSSSWDSDNSASPVLDTTNVLRDLDPSTDDVPTSSRTSSPDPAGPYLLPSPRFLSSNQFASARRHGADDFLGVPDASDLAAHESGAHDQRARPPSGDSPSQSPGTHDPSGAPDVQGRTEGTTVAGATTTTAATDAAHNSPANARPAWHYSRSLASEPASSSASQGAAGAAVAQAATASRQGPRRKPSLTIAVRSDDTPLRQSSSSPAEAFKPPVIASFFASSPKSASRVYSPSRRAFASPPTRPFSDPHSPARRPSSGSSGAAARAPAPPSPYADLFEPPPVFGAPAASPVSSSSRKNSFVSLRSNPLSRLTSSSSSLNLNAYLSDAPDPLAGLARDHPRDPTDDTDPTADDTLVLTSDAPRSRPYNSMARYLDSL</sequence>
<dbReference type="Proteomes" id="UP000005222">
    <property type="component" value="Chromosome F"/>
</dbReference>
<protein>
    <submittedName>
        <fullName evidence="6">Piso0_001459 protein</fullName>
    </submittedName>
</protein>
<feature type="binding site" evidence="3">
    <location>
        <position position="59"/>
    </location>
    <ligand>
        <name>ATP</name>
        <dbReference type="ChEBI" id="CHEBI:30616"/>
    </ligand>
</feature>
<evidence type="ECO:0000256" key="4">
    <source>
        <dbReference type="SAM" id="MobiDB-lite"/>
    </source>
</evidence>
<gene>
    <name evidence="6" type="primary">Piso0_001459</name>
    <name evidence="6" type="ORF">GNLVRS01_PISO0F06869g</name>
</gene>
<dbReference type="InParanoid" id="G8YKU8"/>
<feature type="compositionally biased region" description="Pro residues" evidence="4">
    <location>
        <begin position="668"/>
        <end position="684"/>
    </location>
</feature>
<dbReference type="InterPro" id="IPR017441">
    <property type="entry name" value="Protein_kinase_ATP_BS"/>
</dbReference>
<feature type="compositionally biased region" description="Low complexity" evidence="4">
    <location>
        <begin position="519"/>
        <end position="537"/>
    </location>
</feature>
<dbReference type="GO" id="GO:0030447">
    <property type="term" value="P:filamentous growth"/>
    <property type="evidence" value="ECO:0007669"/>
    <property type="project" value="UniProtKB-ARBA"/>
</dbReference>
<dbReference type="InterPro" id="IPR045269">
    <property type="entry name" value="Atg1-like"/>
</dbReference>
<evidence type="ECO:0000256" key="3">
    <source>
        <dbReference type="PROSITE-ProRule" id="PRU10141"/>
    </source>
</evidence>
<keyword evidence="7" id="KW-1185">Reference proteome</keyword>
<feature type="region of interest" description="Disordered" evidence="4">
    <location>
        <begin position="403"/>
        <end position="453"/>
    </location>
</feature>
<dbReference type="STRING" id="559304.G8YKU8"/>
<feature type="compositionally biased region" description="Low complexity" evidence="4">
    <location>
        <begin position="403"/>
        <end position="413"/>
    </location>
</feature>
<dbReference type="GO" id="GO:0005737">
    <property type="term" value="C:cytoplasm"/>
    <property type="evidence" value="ECO:0007669"/>
    <property type="project" value="TreeGrafter"/>
</dbReference>
<keyword evidence="1 3" id="KW-0547">Nucleotide-binding</keyword>
<dbReference type="PROSITE" id="PS00107">
    <property type="entry name" value="PROTEIN_KINASE_ATP"/>
    <property type="match status" value="1"/>
</dbReference>
<dbReference type="Gene3D" id="1.10.510.10">
    <property type="entry name" value="Transferase(Phosphotransferase) domain 1"/>
    <property type="match status" value="1"/>
</dbReference>
<evidence type="ECO:0000259" key="5">
    <source>
        <dbReference type="PROSITE" id="PS50011"/>
    </source>
</evidence>
<evidence type="ECO:0000256" key="1">
    <source>
        <dbReference type="ARBA" id="ARBA00022741"/>
    </source>
</evidence>
<feature type="region of interest" description="Disordered" evidence="4">
    <location>
        <begin position="622"/>
        <end position="777"/>
    </location>
</feature>
<dbReference type="PANTHER" id="PTHR24348">
    <property type="entry name" value="SERINE/THREONINE-PROTEIN KINASE UNC-51-RELATED"/>
    <property type="match status" value="1"/>
</dbReference>
<feature type="compositionally biased region" description="Polar residues" evidence="4">
    <location>
        <begin position="431"/>
        <end position="441"/>
    </location>
</feature>
<dbReference type="Pfam" id="PF00069">
    <property type="entry name" value="Pkinase"/>
    <property type="match status" value="1"/>
</dbReference>
<feature type="domain" description="Protein kinase" evidence="5">
    <location>
        <begin position="23"/>
        <end position="325"/>
    </location>
</feature>
<dbReference type="PANTHER" id="PTHR24348:SF72">
    <property type="entry name" value="SERINE_THREONINE PROTEIN KINASE"/>
    <property type="match status" value="1"/>
</dbReference>